<protein>
    <recommendedName>
        <fullName evidence="2">Peroxin-19</fullName>
    </recommendedName>
</protein>
<evidence type="ECO:0000256" key="1">
    <source>
        <dbReference type="ARBA" id="ARBA00006326"/>
    </source>
</evidence>
<dbReference type="GO" id="GO:0033328">
    <property type="term" value="F:peroxisome membrane targeting sequence binding"/>
    <property type="evidence" value="ECO:0007669"/>
    <property type="project" value="TreeGrafter"/>
</dbReference>
<dbReference type="GO" id="GO:0005778">
    <property type="term" value="C:peroxisomal membrane"/>
    <property type="evidence" value="ECO:0007669"/>
    <property type="project" value="TreeGrafter"/>
</dbReference>
<feature type="region of interest" description="Disordered" evidence="3">
    <location>
        <begin position="1"/>
        <end position="36"/>
    </location>
</feature>
<sequence>MASAGDSDSAKDQSSTVDDSTLISVKTKPESDVDPELEAILDSALADFDKPKEDAKGACGNGPDKAAAAEVKLEAASAEKGKDASSKQAINSEDGLPEELNYDFLSDAMSKQFEDTFATLMNDPNLKKQFDDLAGSAEQAASTNNAAAFADTVEQALSGLNLNAESLQGDPNQTELWEQLAETFGSGGEGLPGMPGAGIEGAEEGLGAVSGMFQNMVKQLLSKELLYQPLKEVSEKYKDYLEKHPDLPGETLSQYRAQLEVIEKVIEHLDGDSSSHSLEEKNARFEVLLDLLQRMHELGNPPTEVVGEGNMMVPNFAELGNLGQLPNLGNLSSGTDPSQCSLM</sequence>
<dbReference type="Pfam" id="PF04614">
    <property type="entry name" value="Pex19"/>
    <property type="match status" value="1"/>
</dbReference>
<keyword evidence="5" id="KW-1185">Reference proteome</keyword>
<dbReference type="PANTHER" id="PTHR12774:SF2">
    <property type="entry name" value="PEROXISOMAL BIOGENESIS FACTOR 19"/>
    <property type="match status" value="1"/>
</dbReference>
<proteinExistence type="inferred from homology"/>
<comment type="similarity">
    <text evidence="1">Belongs to the peroxin-19 family.</text>
</comment>
<feature type="compositionally biased region" description="Polar residues" evidence="3">
    <location>
        <begin position="12"/>
        <end position="24"/>
    </location>
</feature>
<accession>A0AAE1E502</accession>
<reference evidence="4" key="1">
    <citation type="journal article" date="2023" name="G3 (Bethesda)">
        <title>A reference genome for the long-term kleptoplast-retaining sea slug Elysia crispata morphotype clarki.</title>
        <authorList>
            <person name="Eastman K.E."/>
            <person name="Pendleton A.L."/>
            <person name="Shaikh M.A."/>
            <person name="Suttiyut T."/>
            <person name="Ogas R."/>
            <person name="Tomko P."/>
            <person name="Gavelis G."/>
            <person name="Widhalm J.R."/>
            <person name="Wisecaver J.H."/>
        </authorList>
    </citation>
    <scope>NUCLEOTIDE SEQUENCE</scope>
    <source>
        <strain evidence="4">ECLA1</strain>
    </source>
</reference>
<feature type="region of interest" description="Disordered" evidence="3">
    <location>
        <begin position="324"/>
        <end position="343"/>
    </location>
</feature>
<dbReference type="AlphaFoldDB" id="A0AAE1E502"/>
<comment type="caution">
    <text evidence="4">The sequence shown here is derived from an EMBL/GenBank/DDBJ whole genome shotgun (WGS) entry which is preliminary data.</text>
</comment>
<dbReference type="GO" id="GO:0045046">
    <property type="term" value="P:protein import into peroxisome membrane"/>
    <property type="evidence" value="ECO:0007669"/>
    <property type="project" value="TreeGrafter"/>
</dbReference>
<evidence type="ECO:0000313" key="5">
    <source>
        <dbReference type="Proteomes" id="UP001283361"/>
    </source>
</evidence>
<dbReference type="Proteomes" id="UP001283361">
    <property type="component" value="Unassembled WGS sequence"/>
</dbReference>
<name>A0AAE1E502_9GAST</name>
<dbReference type="Gene3D" id="1.20.120.900">
    <property type="entry name" value="Pex19, mPTS binding domain"/>
    <property type="match status" value="1"/>
</dbReference>
<evidence type="ECO:0000313" key="4">
    <source>
        <dbReference type="EMBL" id="KAK3794252.1"/>
    </source>
</evidence>
<dbReference type="PANTHER" id="PTHR12774">
    <property type="entry name" value="PEROXISOMAL BIOGENESIS FACTOR 19"/>
    <property type="match status" value="1"/>
</dbReference>
<organism evidence="4 5">
    <name type="scientific">Elysia crispata</name>
    <name type="common">lettuce slug</name>
    <dbReference type="NCBI Taxonomy" id="231223"/>
    <lineage>
        <taxon>Eukaryota</taxon>
        <taxon>Metazoa</taxon>
        <taxon>Spiralia</taxon>
        <taxon>Lophotrochozoa</taxon>
        <taxon>Mollusca</taxon>
        <taxon>Gastropoda</taxon>
        <taxon>Heterobranchia</taxon>
        <taxon>Euthyneura</taxon>
        <taxon>Panpulmonata</taxon>
        <taxon>Sacoglossa</taxon>
        <taxon>Placobranchoidea</taxon>
        <taxon>Plakobranchidae</taxon>
        <taxon>Elysia</taxon>
    </lineage>
</organism>
<dbReference type="InterPro" id="IPR038322">
    <property type="entry name" value="Pex19_C_sf"/>
</dbReference>
<evidence type="ECO:0000256" key="3">
    <source>
        <dbReference type="SAM" id="MobiDB-lite"/>
    </source>
</evidence>
<feature type="compositionally biased region" description="Polar residues" evidence="3">
    <location>
        <begin position="332"/>
        <end position="343"/>
    </location>
</feature>
<gene>
    <name evidence="4" type="ORF">RRG08_039033</name>
</gene>
<dbReference type="EMBL" id="JAWDGP010001131">
    <property type="protein sequence ID" value="KAK3794252.1"/>
    <property type="molecule type" value="Genomic_DNA"/>
</dbReference>
<dbReference type="InterPro" id="IPR006708">
    <property type="entry name" value="Pex19"/>
</dbReference>
<evidence type="ECO:0000256" key="2">
    <source>
        <dbReference type="ARBA" id="ARBA00029688"/>
    </source>
</evidence>